<dbReference type="PANTHER" id="PTHR45786:SF74">
    <property type="entry name" value="ATP-DEPENDENT DNA HELICASE"/>
    <property type="match status" value="1"/>
</dbReference>
<accession>A0A9W8ZP87</accession>
<protein>
    <submittedName>
        <fullName evidence="1">Uncharacterized protein</fullName>
    </submittedName>
</protein>
<reference evidence="1" key="2">
    <citation type="journal article" date="2023" name="Proc. Natl. Acad. Sci. U.S.A.">
        <title>A global phylogenomic analysis of the shiitake genus Lentinula.</title>
        <authorList>
            <person name="Sierra-Patev S."/>
            <person name="Min B."/>
            <person name="Naranjo-Ortiz M."/>
            <person name="Looney B."/>
            <person name="Konkel Z."/>
            <person name="Slot J.C."/>
            <person name="Sakamoto Y."/>
            <person name="Steenwyk J.L."/>
            <person name="Rokas A."/>
            <person name="Carro J."/>
            <person name="Camarero S."/>
            <person name="Ferreira P."/>
            <person name="Molpeceres G."/>
            <person name="Ruiz-Duenas F.J."/>
            <person name="Serrano A."/>
            <person name="Henrissat B."/>
            <person name="Drula E."/>
            <person name="Hughes K.W."/>
            <person name="Mata J.L."/>
            <person name="Ishikawa N.K."/>
            <person name="Vargas-Isla R."/>
            <person name="Ushijima S."/>
            <person name="Smith C.A."/>
            <person name="Donoghue J."/>
            <person name="Ahrendt S."/>
            <person name="Andreopoulos W."/>
            <person name="He G."/>
            <person name="LaButti K."/>
            <person name="Lipzen A."/>
            <person name="Ng V."/>
            <person name="Riley R."/>
            <person name="Sandor L."/>
            <person name="Barry K."/>
            <person name="Martinez A.T."/>
            <person name="Xiao Y."/>
            <person name="Gibbons J.G."/>
            <person name="Terashima K."/>
            <person name="Grigoriev I.V."/>
            <person name="Hibbett D."/>
        </authorList>
    </citation>
    <scope>NUCLEOTIDE SEQUENCE</scope>
    <source>
        <strain evidence="1">Sp2 HRB7682 ss15</strain>
    </source>
</reference>
<organism evidence="1 2">
    <name type="scientific">Lentinula lateritia</name>
    <dbReference type="NCBI Taxonomy" id="40482"/>
    <lineage>
        <taxon>Eukaryota</taxon>
        <taxon>Fungi</taxon>
        <taxon>Dikarya</taxon>
        <taxon>Basidiomycota</taxon>
        <taxon>Agaricomycotina</taxon>
        <taxon>Agaricomycetes</taxon>
        <taxon>Agaricomycetidae</taxon>
        <taxon>Agaricales</taxon>
        <taxon>Marasmiineae</taxon>
        <taxon>Omphalotaceae</taxon>
        <taxon>Lentinula</taxon>
    </lineage>
</organism>
<dbReference type="PANTHER" id="PTHR45786">
    <property type="entry name" value="DNA BINDING PROTEIN-LIKE"/>
    <property type="match status" value="1"/>
</dbReference>
<evidence type="ECO:0000313" key="2">
    <source>
        <dbReference type="Proteomes" id="UP001150238"/>
    </source>
</evidence>
<feature type="non-terminal residue" evidence="1">
    <location>
        <position position="1"/>
    </location>
</feature>
<feature type="non-terminal residue" evidence="1">
    <location>
        <position position="173"/>
    </location>
</feature>
<name>A0A9W8ZP87_9AGAR</name>
<proteinExistence type="predicted"/>
<reference evidence="1" key="1">
    <citation type="submission" date="2022-08" db="EMBL/GenBank/DDBJ databases">
        <authorList>
            <consortium name="DOE Joint Genome Institute"/>
            <person name="Min B."/>
            <person name="Riley R."/>
            <person name="Sierra-Patev S."/>
            <person name="Naranjo-Ortiz M."/>
            <person name="Looney B."/>
            <person name="Konkel Z."/>
            <person name="Slot J.C."/>
            <person name="Sakamoto Y."/>
            <person name="Steenwyk J.L."/>
            <person name="Rokas A."/>
            <person name="Carro J."/>
            <person name="Camarero S."/>
            <person name="Ferreira P."/>
            <person name="Molpeceres G."/>
            <person name="Ruiz-Duenas F.J."/>
            <person name="Serrano A."/>
            <person name="Henrissat B."/>
            <person name="Drula E."/>
            <person name="Hughes K.W."/>
            <person name="Mata J.L."/>
            <person name="Ishikawa N.K."/>
            <person name="Vargas-Isla R."/>
            <person name="Ushijima S."/>
            <person name="Smith C.A."/>
            <person name="Ahrendt S."/>
            <person name="Andreopoulos W."/>
            <person name="He G."/>
            <person name="Labutti K."/>
            <person name="Lipzen A."/>
            <person name="Ng V."/>
            <person name="Sandor L."/>
            <person name="Barry K."/>
            <person name="Martinez A.T."/>
            <person name="Xiao Y."/>
            <person name="Gibbons J.G."/>
            <person name="Terashima K."/>
            <person name="Hibbett D.S."/>
            <person name="Grigoriev I.V."/>
        </authorList>
    </citation>
    <scope>NUCLEOTIDE SEQUENCE</scope>
    <source>
        <strain evidence="1">Sp2 HRB7682 ss15</strain>
    </source>
</reference>
<sequence>HYREQYAPAGPLPLAMQPIQNDGVYNELSLGKMEIKCSNCKAFHWKAEMLTTSRGEEKLFGTCCLSGKVRLPLLEEPPVELLQLFNGEDHNSQNFLENIRTYNAAYAFVSLGLKLQPQNDPELPQTGVKQFKIKGELWHSLGSLLPEPGKNPIYAQLYIMTPETALERRLANN</sequence>
<comment type="caution">
    <text evidence="1">The sequence shown here is derived from an EMBL/GenBank/DDBJ whole genome shotgun (WGS) entry which is preliminary data.</text>
</comment>
<gene>
    <name evidence="1" type="ORF">C8J55DRAFT_391988</name>
</gene>
<evidence type="ECO:0000313" key="1">
    <source>
        <dbReference type="EMBL" id="KAJ4463481.1"/>
    </source>
</evidence>
<dbReference type="EMBL" id="JANVFS010000071">
    <property type="protein sequence ID" value="KAJ4463481.1"/>
    <property type="molecule type" value="Genomic_DNA"/>
</dbReference>
<dbReference type="AlphaFoldDB" id="A0A9W8ZP87"/>
<dbReference type="Proteomes" id="UP001150238">
    <property type="component" value="Unassembled WGS sequence"/>
</dbReference>